<sequence>MKHFFKMFSGIFIVILLSGCIGESYDYSPPTVTLSHPDDYTQDVTLAEANINWDYDKKYNKETEDIQTLSKEQVPIYLKAGQQVQYLIEDGHFEPNRINVSLLENDSEINLKLEEVESFRLINETGEYTVVFNIESSKGDAQYVGRIVIQ</sequence>
<evidence type="ECO:0008006" key="3">
    <source>
        <dbReference type="Google" id="ProtNLM"/>
    </source>
</evidence>
<dbReference type="PROSITE" id="PS51257">
    <property type="entry name" value="PROKAR_LIPOPROTEIN"/>
    <property type="match status" value="1"/>
</dbReference>
<proteinExistence type="predicted"/>
<organism evidence="1 2">
    <name type="scientific">Lysinibacillus contaminans</name>
    <dbReference type="NCBI Taxonomy" id="1293441"/>
    <lineage>
        <taxon>Bacteria</taxon>
        <taxon>Bacillati</taxon>
        <taxon>Bacillota</taxon>
        <taxon>Bacilli</taxon>
        <taxon>Bacillales</taxon>
        <taxon>Bacillaceae</taxon>
        <taxon>Lysinibacillus</taxon>
    </lineage>
</organism>
<reference evidence="2" key="1">
    <citation type="submission" date="2015-07" db="EMBL/GenBank/DDBJ databases">
        <title>Fjat-14205 dsm 2895.</title>
        <authorList>
            <person name="Liu B."/>
            <person name="Wang J."/>
            <person name="Zhu Y."/>
            <person name="Liu G."/>
            <person name="Chen Q."/>
            <person name="Chen Z."/>
            <person name="Lan J."/>
            <person name="Che J."/>
            <person name="Ge C."/>
            <person name="Shi H."/>
            <person name="Pan Z."/>
            <person name="Liu X."/>
        </authorList>
    </citation>
    <scope>NUCLEOTIDE SEQUENCE [LARGE SCALE GENOMIC DNA]</scope>
    <source>
        <strain evidence="2">DSM 25560</strain>
    </source>
</reference>
<gene>
    <name evidence="1" type="ORF">AEA09_18835</name>
</gene>
<evidence type="ECO:0000313" key="1">
    <source>
        <dbReference type="EMBL" id="KOS66275.1"/>
    </source>
</evidence>
<dbReference type="Proteomes" id="UP000050668">
    <property type="component" value="Unassembled WGS sequence"/>
</dbReference>
<keyword evidence="2" id="KW-1185">Reference proteome</keyword>
<name>A0ABR5JVU7_9BACI</name>
<dbReference type="EMBL" id="LGRV01000008">
    <property type="protein sequence ID" value="KOS66275.1"/>
    <property type="molecule type" value="Genomic_DNA"/>
</dbReference>
<evidence type="ECO:0000313" key="2">
    <source>
        <dbReference type="Proteomes" id="UP000050668"/>
    </source>
</evidence>
<dbReference type="RefSeq" id="WP_053585503.1">
    <property type="nucleotide sequence ID" value="NZ_LGRV01000008.1"/>
</dbReference>
<protein>
    <recommendedName>
        <fullName evidence="3">Lipoprotein</fullName>
    </recommendedName>
</protein>
<accession>A0ABR5JVU7</accession>
<comment type="caution">
    <text evidence="1">The sequence shown here is derived from an EMBL/GenBank/DDBJ whole genome shotgun (WGS) entry which is preliminary data.</text>
</comment>